<sequence length="280" mass="31383">MVSIIKSSRIDSRKQGPFLIIFLNDEKTLNSLEGNDYLYLAHLLIENDKDADTSFTVIQSSGRFFSSGANFSSIVKENGKKNKDGELPKWAAAFLSRNTYVTTAFINHSKPLICCLNGPAVGLSAAIVMLCDIVYVMNNKVYLQFPFAKIGLVTEGAVAVTLPLKIGYARAQNVLFFNKRVTYDMLENTVSVKNYELDDWQQFNARVLEDLGKDVKNINMASIIGMKALIKETWKGHLLQANVSEVTDAMPFWIEGIPQSNFNKLLKKAESRKNELKPKL</sequence>
<dbReference type="CDD" id="cd06558">
    <property type="entry name" value="crotonase-like"/>
    <property type="match status" value="1"/>
</dbReference>
<dbReference type="InterPro" id="IPR051053">
    <property type="entry name" value="ECH/Chromodomain_protein"/>
</dbReference>
<evidence type="ECO:0000313" key="5">
    <source>
        <dbReference type="Proteomes" id="UP000422736"/>
    </source>
</evidence>
<keyword evidence="3 4" id="KW-0413">Isomerase</keyword>
<dbReference type="PANTHER" id="PTHR43684:SF1">
    <property type="entry name" value="ENOYL-COA DELTA ISOMERASE 2"/>
    <property type="match status" value="1"/>
</dbReference>
<evidence type="ECO:0000313" key="4">
    <source>
        <dbReference type="EMBL" id="QGN13998.1"/>
    </source>
</evidence>
<dbReference type="PANTHER" id="PTHR43684">
    <property type="match status" value="1"/>
</dbReference>
<dbReference type="Gene3D" id="3.90.226.10">
    <property type="entry name" value="2-enoyl-CoA Hydratase, Chain A, domain 1"/>
    <property type="match status" value="1"/>
</dbReference>
<dbReference type="EMBL" id="CP015054">
    <property type="protein sequence ID" value="QGN13998.1"/>
    <property type="molecule type" value="Genomic_DNA"/>
</dbReference>
<organism evidence="4 5">
    <name type="scientific">Kluyveromyces marxianus</name>
    <name type="common">Yeast</name>
    <name type="synonym">Candida kefyr</name>
    <dbReference type="NCBI Taxonomy" id="4911"/>
    <lineage>
        <taxon>Eukaryota</taxon>
        <taxon>Fungi</taxon>
        <taxon>Dikarya</taxon>
        <taxon>Ascomycota</taxon>
        <taxon>Saccharomycotina</taxon>
        <taxon>Saccharomycetes</taxon>
        <taxon>Saccharomycetales</taxon>
        <taxon>Saccharomycetaceae</taxon>
        <taxon>Kluyveromyces</taxon>
    </lineage>
</organism>
<gene>
    <name evidence="4" type="primary">ECI1</name>
    <name evidence="4" type="ORF">FIM1_648</name>
</gene>
<reference evidence="4 5" key="1">
    <citation type="submission" date="2016-03" db="EMBL/GenBank/DDBJ databases">
        <title>How can Kluyveromyces marxianus grow so fast - potential evolutionary course in Saccharomyces Complex revealed by comparative genomics.</title>
        <authorList>
            <person name="Mo W."/>
            <person name="Lu W."/>
            <person name="Yang X."/>
            <person name="Qi J."/>
            <person name="Lv H."/>
        </authorList>
    </citation>
    <scope>NUCLEOTIDE SEQUENCE [LARGE SCALE GENOMIC DNA]</scope>
    <source>
        <strain evidence="4 5">FIM1</strain>
    </source>
</reference>
<protein>
    <submittedName>
        <fullName evidence="4">3-2-trans-enoyl-CoA isomerase</fullName>
    </submittedName>
</protein>
<dbReference type="Proteomes" id="UP000422736">
    <property type="component" value="Chromosome 1"/>
</dbReference>
<evidence type="ECO:0000256" key="1">
    <source>
        <dbReference type="ARBA" id="ARBA00004275"/>
    </source>
</evidence>
<proteinExistence type="predicted"/>
<keyword evidence="5" id="KW-1185">Reference proteome</keyword>
<dbReference type="SUPFAM" id="SSF52096">
    <property type="entry name" value="ClpP/crotonase"/>
    <property type="match status" value="1"/>
</dbReference>
<accession>A0ABX6EP15</accession>
<reference evidence="4 5" key="2">
    <citation type="submission" date="2019-11" db="EMBL/GenBank/DDBJ databases">
        <authorList>
            <person name="Lu H."/>
        </authorList>
    </citation>
    <scope>NUCLEOTIDE SEQUENCE [LARGE SCALE GENOMIC DNA]</scope>
    <source>
        <strain evidence="4 5">FIM1</strain>
    </source>
</reference>
<dbReference type="InterPro" id="IPR029045">
    <property type="entry name" value="ClpP/crotonase-like_dom_sf"/>
</dbReference>
<dbReference type="GO" id="GO:0016853">
    <property type="term" value="F:isomerase activity"/>
    <property type="evidence" value="ECO:0007669"/>
    <property type="project" value="UniProtKB-KW"/>
</dbReference>
<dbReference type="InterPro" id="IPR001753">
    <property type="entry name" value="Enoyl-CoA_hydra/iso"/>
</dbReference>
<evidence type="ECO:0000256" key="3">
    <source>
        <dbReference type="ARBA" id="ARBA00023235"/>
    </source>
</evidence>
<keyword evidence="2" id="KW-0576">Peroxisome</keyword>
<evidence type="ECO:0000256" key="2">
    <source>
        <dbReference type="ARBA" id="ARBA00023140"/>
    </source>
</evidence>
<name>A0ABX6EP15_KLUMA</name>
<dbReference type="Pfam" id="PF00378">
    <property type="entry name" value="ECH_1"/>
    <property type="match status" value="1"/>
</dbReference>
<comment type="subcellular location">
    <subcellularLocation>
        <location evidence="1">Peroxisome</location>
    </subcellularLocation>
</comment>